<feature type="domain" description="RCC1-like" evidence="6">
    <location>
        <begin position="285"/>
        <end position="660"/>
    </location>
</feature>
<comment type="caution">
    <text evidence="7">The sequence shown here is derived from an EMBL/GenBank/DDBJ whole genome shotgun (WGS) entry which is preliminary data.</text>
</comment>
<dbReference type="InterPro" id="IPR013024">
    <property type="entry name" value="GGCT-like"/>
</dbReference>
<gene>
    <name evidence="7" type="ORF">FisN_12Lh233</name>
</gene>
<proteinExistence type="predicted"/>
<dbReference type="PRINTS" id="PR00633">
    <property type="entry name" value="RCCNDNSATION"/>
</dbReference>
<dbReference type="InterPro" id="IPR006840">
    <property type="entry name" value="ChaC"/>
</dbReference>
<dbReference type="EMBL" id="BDSP01000087">
    <property type="protein sequence ID" value="GAX15070.1"/>
    <property type="molecule type" value="Genomic_DNA"/>
</dbReference>
<evidence type="ECO:0000256" key="2">
    <source>
        <dbReference type="ARBA" id="ARBA00022737"/>
    </source>
</evidence>
<dbReference type="Gene3D" id="2.130.10.30">
    <property type="entry name" value="Regulator of chromosome condensation 1/beta-lactamase-inhibitor protein II"/>
    <property type="match status" value="2"/>
</dbReference>
<dbReference type="EC" id="4.3.2.7" evidence="1"/>
<dbReference type="InParanoid" id="A0A1Z5JM26"/>
<dbReference type="Proteomes" id="UP000198406">
    <property type="component" value="Unassembled WGS sequence"/>
</dbReference>
<keyword evidence="2" id="KW-0677">Repeat</keyword>
<dbReference type="GO" id="GO:0061928">
    <property type="term" value="F:glutathione specific gamma-glutamylcyclotransferase activity"/>
    <property type="evidence" value="ECO:0007669"/>
    <property type="project" value="UniProtKB-EC"/>
</dbReference>
<feature type="repeat" description="RCC1" evidence="4">
    <location>
        <begin position="554"/>
        <end position="603"/>
    </location>
</feature>
<feature type="transmembrane region" description="Helical" evidence="5">
    <location>
        <begin position="7"/>
        <end position="26"/>
    </location>
</feature>
<dbReference type="PROSITE" id="PS50012">
    <property type="entry name" value="RCC1_3"/>
    <property type="match status" value="5"/>
</dbReference>
<dbReference type="InterPro" id="IPR036568">
    <property type="entry name" value="GGCT-like_sf"/>
</dbReference>
<dbReference type="InterPro" id="IPR051210">
    <property type="entry name" value="Ub_ligase/GEF_domain"/>
</dbReference>
<organism evidence="7 8">
    <name type="scientific">Fistulifera solaris</name>
    <name type="common">Oleaginous diatom</name>
    <dbReference type="NCBI Taxonomy" id="1519565"/>
    <lineage>
        <taxon>Eukaryota</taxon>
        <taxon>Sar</taxon>
        <taxon>Stramenopiles</taxon>
        <taxon>Ochrophyta</taxon>
        <taxon>Bacillariophyta</taxon>
        <taxon>Bacillariophyceae</taxon>
        <taxon>Bacillariophycidae</taxon>
        <taxon>Naviculales</taxon>
        <taxon>Naviculaceae</taxon>
        <taxon>Fistulifera</taxon>
    </lineage>
</organism>
<dbReference type="InterPro" id="IPR058923">
    <property type="entry name" value="RCC1-like_dom"/>
</dbReference>
<evidence type="ECO:0000313" key="8">
    <source>
        <dbReference type="Proteomes" id="UP000198406"/>
    </source>
</evidence>
<evidence type="ECO:0000256" key="4">
    <source>
        <dbReference type="PROSITE-ProRule" id="PRU00235"/>
    </source>
</evidence>
<dbReference type="SUPFAM" id="SSF50985">
    <property type="entry name" value="RCC1/BLIP-II"/>
    <property type="match status" value="1"/>
</dbReference>
<feature type="repeat" description="RCC1" evidence="4">
    <location>
        <begin position="343"/>
        <end position="397"/>
    </location>
</feature>
<dbReference type="SUPFAM" id="SSF110857">
    <property type="entry name" value="Gamma-glutamyl cyclotransferase-like"/>
    <property type="match status" value="1"/>
</dbReference>
<keyword evidence="5" id="KW-0812">Transmembrane</keyword>
<dbReference type="CDD" id="cd06661">
    <property type="entry name" value="GGCT_like"/>
    <property type="match status" value="1"/>
</dbReference>
<name>A0A1Z5JM26_FISSO</name>
<feature type="repeat" description="RCC1" evidence="4">
    <location>
        <begin position="454"/>
        <end position="496"/>
    </location>
</feature>
<accession>A0A1Z5JM26</accession>
<dbReference type="PANTHER" id="PTHR22870:SF408">
    <property type="entry name" value="OS09G0560450 PROTEIN"/>
    <property type="match status" value="1"/>
</dbReference>
<keyword evidence="3" id="KW-0456">Lyase</keyword>
<dbReference type="InterPro" id="IPR009091">
    <property type="entry name" value="RCC1/BLIP-II"/>
</dbReference>
<dbReference type="PANTHER" id="PTHR22870">
    <property type="entry name" value="REGULATOR OF CHROMOSOME CONDENSATION"/>
    <property type="match status" value="1"/>
</dbReference>
<evidence type="ECO:0000256" key="5">
    <source>
        <dbReference type="SAM" id="Phobius"/>
    </source>
</evidence>
<dbReference type="Gene3D" id="3.10.490.10">
    <property type="entry name" value="Gamma-glutamyl cyclotransferase-like"/>
    <property type="match status" value="1"/>
</dbReference>
<dbReference type="Pfam" id="PF04752">
    <property type="entry name" value="ChaC"/>
    <property type="match status" value="1"/>
</dbReference>
<feature type="repeat" description="RCC1" evidence="4">
    <location>
        <begin position="399"/>
        <end position="453"/>
    </location>
</feature>
<reference evidence="7 8" key="1">
    <citation type="journal article" date="2015" name="Plant Cell">
        <title>Oil accumulation by the oleaginous diatom Fistulifera solaris as revealed by the genome and transcriptome.</title>
        <authorList>
            <person name="Tanaka T."/>
            <person name="Maeda Y."/>
            <person name="Veluchamy A."/>
            <person name="Tanaka M."/>
            <person name="Abida H."/>
            <person name="Marechal E."/>
            <person name="Bowler C."/>
            <person name="Muto M."/>
            <person name="Sunaga Y."/>
            <person name="Tanaka M."/>
            <person name="Yoshino T."/>
            <person name="Taniguchi T."/>
            <person name="Fukuda Y."/>
            <person name="Nemoto M."/>
            <person name="Matsumoto M."/>
            <person name="Wong P.S."/>
            <person name="Aburatani S."/>
            <person name="Fujibuchi W."/>
        </authorList>
    </citation>
    <scope>NUCLEOTIDE SEQUENCE [LARGE SCALE GENOMIC DNA]</scope>
    <source>
        <strain evidence="7 8">JPCC DA0580</strain>
    </source>
</reference>
<keyword evidence="8" id="KW-1185">Reference proteome</keyword>
<evidence type="ECO:0000256" key="3">
    <source>
        <dbReference type="ARBA" id="ARBA00023239"/>
    </source>
</evidence>
<evidence type="ECO:0000313" key="7">
    <source>
        <dbReference type="EMBL" id="GAX15070.1"/>
    </source>
</evidence>
<dbReference type="AlphaFoldDB" id="A0A1Z5JM26"/>
<dbReference type="OrthoDB" id="1933483at2759"/>
<evidence type="ECO:0000256" key="1">
    <source>
        <dbReference type="ARBA" id="ARBA00012344"/>
    </source>
</evidence>
<protein>
    <recommendedName>
        <fullName evidence="1">glutathione-specific gamma-glutamylcyclotransferase</fullName>
        <ecNumber evidence="1">4.3.2.7</ecNumber>
    </recommendedName>
</protein>
<keyword evidence="5" id="KW-1133">Transmembrane helix</keyword>
<dbReference type="PROSITE" id="PS00626">
    <property type="entry name" value="RCC1_2"/>
    <property type="match status" value="2"/>
</dbReference>
<sequence>MLGSKYLFYRFVLIVATFPALVIAWTNHPPLSTTTSRPMQLNIEEGTPIWDPVAQIYVGGIVPEHAAVQELIEQNHGCLRLFGYGSLCWNPGSGVLAHPSVHHRPAKARGYRRCWAQKSTDHRGVPSFPGIVCTLLKDDEVRQLRSLDYDSPTFTEGLVYEVPSELVDECLAELDFREKGGYARDVIDVIDDQTGQVLQALLYRGTLDNPAIWPRVLRYLPFAAAIMSVAVGPSGANHEYLHQLDDFLESSTTASQMEQLFDDTYILSSMTKSFQRDATLFFFVAAGSNQHNQLLLKDAVGNLHQGEDAHVMTESVLCVSRRSDVATGIYAGGGHSALLTQEGQLYLWGWNEHGQLGRGDNVVSDSSLPIHPIRPLAQIVVDQVALGFSHTLVLERGTGKLFGFGDNSRGQVNGQIERKAISIFEPTEVALYKDVIFKEVAAGLFHSACVTKDGQLITFGCRKFGQCLEGSSWTPSDSKVIQVACGRRHTVVLDAKGRVWTFGDNQYGQLGRQSVDRSDPTPRLVDVDSTWTVQAIHCGWSHTVVLAQNADNQTIVWGWGRNDKGQLGLADTSCVTRPRLLFKDHSVVSLDCGSESTILVDAEDRIWSCGWNEHGNLADGSTEDAHQLTRAIGASVPLTPGTPEDTSRLRVAAGGAHVIAMRVVSN</sequence>
<dbReference type="InterPro" id="IPR000408">
    <property type="entry name" value="Reg_chr_condens"/>
</dbReference>
<evidence type="ECO:0000259" key="6">
    <source>
        <dbReference type="Pfam" id="PF25390"/>
    </source>
</evidence>
<feature type="repeat" description="RCC1" evidence="4">
    <location>
        <begin position="497"/>
        <end position="549"/>
    </location>
</feature>
<keyword evidence="5" id="KW-0472">Membrane</keyword>
<dbReference type="GO" id="GO:0006751">
    <property type="term" value="P:glutathione catabolic process"/>
    <property type="evidence" value="ECO:0007669"/>
    <property type="project" value="InterPro"/>
</dbReference>
<dbReference type="Pfam" id="PF25390">
    <property type="entry name" value="WD40_RLD"/>
    <property type="match status" value="1"/>
</dbReference>